<dbReference type="GO" id="GO:0005634">
    <property type="term" value="C:nucleus"/>
    <property type="evidence" value="ECO:0007669"/>
    <property type="project" value="UniProtKB-SubCell"/>
</dbReference>
<keyword evidence="7" id="KW-0479">Metal-binding</keyword>
<dbReference type="GeneID" id="64635792"/>
<dbReference type="SMART" id="SM01124">
    <property type="entry name" value="DBR1"/>
    <property type="match status" value="1"/>
</dbReference>
<comment type="subcellular location">
    <subcellularLocation>
        <location evidence="4">Nucleus</location>
    </subcellularLocation>
</comment>
<comment type="similarity">
    <text evidence="5">Belongs to the lariat debranching enzyme family.</text>
</comment>
<keyword evidence="11" id="KW-0464">Manganese</keyword>
<dbReference type="SUPFAM" id="SSF56300">
    <property type="entry name" value="Metallo-dependent phosphatases"/>
    <property type="match status" value="1"/>
</dbReference>
<name>A0A9P7EK40_9AGAM</name>
<dbReference type="GO" id="GO:0000398">
    <property type="term" value="P:mRNA splicing, via spliceosome"/>
    <property type="evidence" value="ECO:0007669"/>
    <property type="project" value="TreeGrafter"/>
</dbReference>
<evidence type="ECO:0000256" key="9">
    <source>
        <dbReference type="ARBA" id="ARBA00022833"/>
    </source>
</evidence>
<evidence type="ECO:0000259" key="14">
    <source>
        <dbReference type="SMART" id="SM01124"/>
    </source>
</evidence>
<evidence type="ECO:0000256" key="12">
    <source>
        <dbReference type="ARBA" id="ARBA00023242"/>
    </source>
</evidence>
<feature type="compositionally biased region" description="Acidic residues" evidence="13">
    <location>
        <begin position="295"/>
        <end position="304"/>
    </location>
</feature>
<evidence type="ECO:0000313" key="15">
    <source>
        <dbReference type="EMBL" id="KAG1823437.1"/>
    </source>
</evidence>
<accession>A0A9P7EK40</accession>
<evidence type="ECO:0000256" key="4">
    <source>
        <dbReference type="ARBA" id="ARBA00004123"/>
    </source>
</evidence>
<dbReference type="EMBL" id="JABBWG010000004">
    <property type="protein sequence ID" value="KAG1823437.1"/>
    <property type="molecule type" value="Genomic_DNA"/>
</dbReference>
<evidence type="ECO:0000256" key="5">
    <source>
        <dbReference type="ARBA" id="ARBA00006045"/>
    </source>
</evidence>
<feature type="compositionally biased region" description="Low complexity" evidence="13">
    <location>
        <begin position="248"/>
        <end position="263"/>
    </location>
</feature>
<dbReference type="PANTHER" id="PTHR12849:SF0">
    <property type="entry name" value="LARIAT DEBRANCHING ENZYME"/>
    <property type="match status" value="1"/>
</dbReference>
<evidence type="ECO:0000256" key="13">
    <source>
        <dbReference type="SAM" id="MobiDB-lite"/>
    </source>
</evidence>
<dbReference type="InterPro" id="IPR041816">
    <property type="entry name" value="Dbr1_N"/>
</dbReference>
<comment type="cofactor">
    <cofactor evidence="1">
        <name>Mn(2+)</name>
        <dbReference type="ChEBI" id="CHEBI:29035"/>
    </cofactor>
</comment>
<feature type="region of interest" description="Disordered" evidence="13">
    <location>
        <begin position="239"/>
        <end position="311"/>
    </location>
</feature>
<evidence type="ECO:0000256" key="3">
    <source>
        <dbReference type="ARBA" id="ARBA00001954"/>
    </source>
</evidence>
<reference evidence="15" key="1">
    <citation type="journal article" date="2020" name="New Phytol.">
        <title>Comparative genomics reveals dynamic genome evolution in host specialist ectomycorrhizal fungi.</title>
        <authorList>
            <person name="Lofgren L.A."/>
            <person name="Nguyen N.H."/>
            <person name="Vilgalys R."/>
            <person name="Ruytinx J."/>
            <person name="Liao H.L."/>
            <person name="Branco S."/>
            <person name="Kuo A."/>
            <person name="LaButti K."/>
            <person name="Lipzen A."/>
            <person name="Andreopoulos W."/>
            <person name="Pangilinan J."/>
            <person name="Riley R."/>
            <person name="Hundley H."/>
            <person name="Na H."/>
            <person name="Barry K."/>
            <person name="Grigoriev I.V."/>
            <person name="Stajich J.E."/>
            <person name="Kennedy P.G."/>
        </authorList>
    </citation>
    <scope>NUCLEOTIDE SEQUENCE</scope>
    <source>
        <strain evidence="15">MN1</strain>
    </source>
</reference>
<organism evidence="15 16">
    <name type="scientific">Suillus subaureus</name>
    <dbReference type="NCBI Taxonomy" id="48587"/>
    <lineage>
        <taxon>Eukaryota</taxon>
        <taxon>Fungi</taxon>
        <taxon>Dikarya</taxon>
        <taxon>Basidiomycota</taxon>
        <taxon>Agaricomycotina</taxon>
        <taxon>Agaricomycetes</taxon>
        <taxon>Agaricomycetidae</taxon>
        <taxon>Boletales</taxon>
        <taxon>Suillineae</taxon>
        <taxon>Suillaceae</taxon>
        <taxon>Suillus</taxon>
    </lineage>
</organism>
<protein>
    <submittedName>
        <fullName evidence="15">Lariat debranching enzyme, C-terminal domain-containing protein</fullName>
    </submittedName>
</protein>
<keyword evidence="16" id="KW-1185">Reference proteome</keyword>
<comment type="cofactor">
    <cofactor evidence="3">
        <name>Fe(2+)</name>
        <dbReference type="ChEBI" id="CHEBI:29033"/>
    </cofactor>
</comment>
<feature type="region of interest" description="Disordered" evidence="13">
    <location>
        <begin position="430"/>
        <end position="451"/>
    </location>
</feature>
<feature type="domain" description="Lariat debranching enzyme C-terminal" evidence="14">
    <location>
        <begin position="305"/>
        <end position="467"/>
    </location>
</feature>
<dbReference type="Pfam" id="PF00149">
    <property type="entry name" value="Metallophos"/>
    <property type="match status" value="1"/>
</dbReference>
<dbReference type="InterPro" id="IPR007708">
    <property type="entry name" value="DBR1_C"/>
</dbReference>
<evidence type="ECO:0000256" key="1">
    <source>
        <dbReference type="ARBA" id="ARBA00001936"/>
    </source>
</evidence>
<evidence type="ECO:0000256" key="7">
    <source>
        <dbReference type="ARBA" id="ARBA00022723"/>
    </source>
</evidence>
<dbReference type="CDD" id="cd00844">
    <property type="entry name" value="MPP_Dbr1_N"/>
    <property type="match status" value="1"/>
</dbReference>
<evidence type="ECO:0000256" key="11">
    <source>
        <dbReference type="ARBA" id="ARBA00023211"/>
    </source>
</evidence>
<dbReference type="Proteomes" id="UP000807769">
    <property type="component" value="Unassembled WGS sequence"/>
</dbReference>
<evidence type="ECO:0000256" key="2">
    <source>
        <dbReference type="ARBA" id="ARBA00001947"/>
    </source>
</evidence>
<dbReference type="RefSeq" id="XP_041197497.1">
    <property type="nucleotide sequence ID" value="XM_041341776.1"/>
</dbReference>
<gene>
    <name evidence="15" type="ORF">BJ212DRAFT_1532189</name>
</gene>
<dbReference type="Pfam" id="PF05011">
    <property type="entry name" value="DBR1"/>
    <property type="match status" value="1"/>
</dbReference>
<dbReference type="OrthoDB" id="407609at2759"/>
<dbReference type="InterPro" id="IPR029052">
    <property type="entry name" value="Metallo-depent_PP-like"/>
</dbReference>
<proteinExistence type="inferred from homology"/>
<dbReference type="InterPro" id="IPR004843">
    <property type="entry name" value="Calcineurin-like_PHP"/>
</dbReference>
<evidence type="ECO:0000256" key="10">
    <source>
        <dbReference type="ARBA" id="ARBA00023004"/>
    </source>
</evidence>
<comment type="caution">
    <text evidence="15">The sequence shown here is derived from an EMBL/GenBank/DDBJ whole genome shotgun (WGS) entry which is preliminary data.</text>
</comment>
<sequence>MKIAVEGCSHGALDAIYQYLRDLEARHNYIVDLLLMCGDFQAIRNHRDMQCMAVPQKYRQLGDFHKYYTGERTAPVLTIVIGGNHEASNYMSELYHGGWLAPNIYFLGHAGCVQVNGIRIAGASGIFKSNDFSLGLYERLPYDHGSMRSIYHIREFNVRRLSLVREFYCLPPDIFLSHDWPQFIERHGDTQGLLRRKPFFRQDVQTGNLGSPPLMGLLRTLKPKWWFSAHLHVRFEATVQHEQSDTGSNSPSTTSPPQNPDEIAIADDDFDAAEPQSSPIEVPRPKTASHNPDEITLEEEEEEVIQSPPVAYRPRSSVTNFLALDKCLPKREFMEVIDMPTTSDEFAMPGQRCMPKLTFDPEWLAISRAFHPFFSTRRRQADYPDEATARAKVAEEMEWVKSNVHNNETNSSDAPLPGIRSILDCQTFVQSAPGPGSEGAQKNQQPPWYTNPQTAAFCDMLDIQNMIDFSSDNRA</sequence>
<keyword evidence="12" id="KW-0539">Nucleus</keyword>
<keyword evidence="8" id="KW-0378">Hydrolase</keyword>
<keyword evidence="10" id="KW-0408">Iron</keyword>
<evidence type="ECO:0000256" key="8">
    <source>
        <dbReference type="ARBA" id="ARBA00022801"/>
    </source>
</evidence>
<feature type="compositionally biased region" description="Polar residues" evidence="13">
    <location>
        <begin position="440"/>
        <end position="451"/>
    </location>
</feature>
<dbReference type="PANTHER" id="PTHR12849">
    <property type="entry name" value="RNA LARIAT DEBRANCHING ENZYME"/>
    <property type="match status" value="1"/>
</dbReference>
<comment type="cofactor">
    <cofactor evidence="2">
        <name>Zn(2+)</name>
        <dbReference type="ChEBI" id="CHEBI:29105"/>
    </cofactor>
</comment>
<keyword evidence="6" id="KW-0507">mRNA processing</keyword>
<evidence type="ECO:0000313" key="16">
    <source>
        <dbReference type="Proteomes" id="UP000807769"/>
    </source>
</evidence>
<evidence type="ECO:0000256" key="6">
    <source>
        <dbReference type="ARBA" id="ARBA00022664"/>
    </source>
</evidence>
<dbReference type="AlphaFoldDB" id="A0A9P7EK40"/>
<keyword evidence="9" id="KW-0862">Zinc</keyword>
<dbReference type="GO" id="GO:0008419">
    <property type="term" value="F:RNA lariat debranching enzyme activity"/>
    <property type="evidence" value="ECO:0007669"/>
    <property type="project" value="TreeGrafter"/>
</dbReference>
<dbReference type="GO" id="GO:0046872">
    <property type="term" value="F:metal ion binding"/>
    <property type="evidence" value="ECO:0007669"/>
    <property type="project" value="UniProtKB-KW"/>
</dbReference>
<dbReference type="FunFam" id="3.60.21.10:FF:000035">
    <property type="entry name" value="Lariat debranching enzyme"/>
    <property type="match status" value="1"/>
</dbReference>